<name>A0AAE9EDH3_CAEBR</name>
<keyword evidence="2" id="KW-1133">Transmembrane helix</keyword>
<reference evidence="3 4" key="1">
    <citation type="submission" date="2022-04" db="EMBL/GenBank/DDBJ databases">
        <title>Chromosome-level reference genomes for two strains of Caenorhabditis briggsae: an improved platform for comparative genomics.</title>
        <authorList>
            <person name="Stevens L."/>
            <person name="Andersen E."/>
        </authorList>
    </citation>
    <scope>NUCLEOTIDE SEQUENCE [LARGE SCALE GENOMIC DNA]</scope>
    <source>
        <strain evidence="3">VX34</strain>
        <tissue evidence="3">Whole-organism</tissue>
    </source>
</reference>
<evidence type="ECO:0000256" key="1">
    <source>
        <dbReference type="SAM" id="MobiDB-lite"/>
    </source>
</evidence>
<accession>A0AAE9EDH3</accession>
<dbReference type="Proteomes" id="UP000829354">
    <property type="component" value="Chromosome III"/>
</dbReference>
<feature type="compositionally biased region" description="Low complexity" evidence="1">
    <location>
        <begin position="206"/>
        <end position="225"/>
    </location>
</feature>
<proteinExistence type="predicted"/>
<feature type="region of interest" description="Disordered" evidence="1">
    <location>
        <begin position="206"/>
        <end position="260"/>
    </location>
</feature>
<protein>
    <submittedName>
        <fullName evidence="3">Uncharacterized protein</fullName>
    </submittedName>
</protein>
<feature type="region of interest" description="Disordered" evidence="1">
    <location>
        <begin position="279"/>
        <end position="298"/>
    </location>
</feature>
<organism evidence="3 4">
    <name type="scientific">Caenorhabditis briggsae</name>
    <dbReference type="NCBI Taxonomy" id="6238"/>
    <lineage>
        <taxon>Eukaryota</taxon>
        <taxon>Metazoa</taxon>
        <taxon>Ecdysozoa</taxon>
        <taxon>Nematoda</taxon>
        <taxon>Chromadorea</taxon>
        <taxon>Rhabditida</taxon>
        <taxon>Rhabditina</taxon>
        <taxon>Rhabditomorpha</taxon>
        <taxon>Rhabditoidea</taxon>
        <taxon>Rhabditidae</taxon>
        <taxon>Peloderinae</taxon>
        <taxon>Caenorhabditis</taxon>
    </lineage>
</organism>
<keyword evidence="2" id="KW-0812">Transmembrane</keyword>
<dbReference type="PANTHER" id="PTHR31227:SF1">
    <property type="entry name" value="DOMAIN OF UNKNOWN FUNCTION WSN DOMAIN-CONTAINING PROTEIN"/>
    <property type="match status" value="1"/>
</dbReference>
<sequence>MEDEVISKSPIFERKFKEYFGDFDKTKQRIEDLLDSIHDWLSQVAASQDNSFLDFSSTFSKCPKLEELDLMTDRRLMAIEKIGTIVATPNLQTDAAAFKKSLLDLSKLDLQFSRFQKSLEMMPLTIQRLAKNLAKNVQDPTTLSPPMKAVTAQQMLRLSTGSSNNSTSTVIAVVGGALEYSGLFFGIVLLFYGVLKPVTGKPGKTLATTESTAATVSTSVTQNSTEAARPSGSTTPIVPTPAVPVAPPPSAAPAPATRPNITPSVRAAVLASIAPAPGTHPNFPAHRGGSPSNTMLLTNSPMDLLGWGFQPPAAETDTNPNPDATVSERDRDIPITDPKFGNKKSRTA</sequence>
<keyword evidence="2" id="KW-0472">Membrane</keyword>
<evidence type="ECO:0000313" key="3">
    <source>
        <dbReference type="EMBL" id="UMM21146.1"/>
    </source>
</evidence>
<dbReference type="PANTHER" id="PTHR31227">
    <property type="entry name" value="PROTEIN CBG15697"/>
    <property type="match status" value="1"/>
</dbReference>
<gene>
    <name evidence="3" type="ORF">L5515_002952</name>
</gene>
<keyword evidence="4" id="KW-1185">Reference proteome</keyword>
<dbReference type="AlphaFoldDB" id="A0AAE9EDH3"/>
<feature type="transmembrane region" description="Helical" evidence="2">
    <location>
        <begin position="170"/>
        <end position="195"/>
    </location>
</feature>
<feature type="compositionally biased region" description="Pro residues" evidence="1">
    <location>
        <begin position="238"/>
        <end position="252"/>
    </location>
</feature>
<evidence type="ECO:0000256" key="2">
    <source>
        <dbReference type="SAM" id="Phobius"/>
    </source>
</evidence>
<evidence type="ECO:0000313" key="4">
    <source>
        <dbReference type="Proteomes" id="UP000829354"/>
    </source>
</evidence>
<feature type="region of interest" description="Disordered" evidence="1">
    <location>
        <begin position="308"/>
        <end position="348"/>
    </location>
</feature>
<dbReference type="EMBL" id="CP092622">
    <property type="protein sequence ID" value="UMM21146.1"/>
    <property type="molecule type" value="Genomic_DNA"/>
</dbReference>